<dbReference type="Pfam" id="PF06283">
    <property type="entry name" value="ThuA"/>
    <property type="match status" value="1"/>
</dbReference>
<dbReference type="Gene3D" id="3.40.50.880">
    <property type="match status" value="1"/>
</dbReference>
<organism evidence="2 3">
    <name type="scientific">Streptomyces hoynatensis</name>
    <dbReference type="NCBI Taxonomy" id="1141874"/>
    <lineage>
        <taxon>Bacteria</taxon>
        <taxon>Bacillati</taxon>
        <taxon>Actinomycetota</taxon>
        <taxon>Actinomycetes</taxon>
        <taxon>Kitasatosporales</taxon>
        <taxon>Streptomycetaceae</taxon>
        <taxon>Streptomyces</taxon>
    </lineage>
</organism>
<name>A0A3A9Z9F9_9ACTN</name>
<dbReference type="RefSeq" id="WP_120676510.1">
    <property type="nucleotide sequence ID" value="NZ_RBAL01000003.1"/>
</dbReference>
<dbReference type="AlphaFoldDB" id="A0A3A9Z9F9"/>
<gene>
    <name evidence="2" type="ORF">D7294_06535</name>
</gene>
<dbReference type="InterPro" id="IPR029010">
    <property type="entry name" value="ThuA-like"/>
</dbReference>
<dbReference type="OrthoDB" id="252909at2"/>
<dbReference type="EMBL" id="RBAL01000003">
    <property type="protein sequence ID" value="RKN44779.1"/>
    <property type="molecule type" value="Genomic_DNA"/>
</dbReference>
<evidence type="ECO:0000259" key="1">
    <source>
        <dbReference type="Pfam" id="PF06283"/>
    </source>
</evidence>
<dbReference type="InterPro" id="IPR009381">
    <property type="entry name" value="Trehalose_catabolism_ThuA_prok"/>
</dbReference>
<dbReference type="InterPro" id="IPR029062">
    <property type="entry name" value="Class_I_gatase-like"/>
</dbReference>
<keyword evidence="3" id="KW-1185">Reference proteome</keyword>
<evidence type="ECO:0000313" key="3">
    <source>
        <dbReference type="Proteomes" id="UP000272474"/>
    </source>
</evidence>
<dbReference type="PIRSF" id="PIRSF030013">
    <property type="entry name" value="ThuA"/>
    <property type="match status" value="1"/>
</dbReference>
<protein>
    <submittedName>
        <fullName evidence="2">Trehalose utilization protein ThuA</fullName>
    </submittedName>
</protein>
<dbReference type="Proteomes" id="UP000272474">
    <property type="component" value="Unassembled WGS sequence"/>
</dbReference>
<dbReference type="SUPFAM" id="SSF52317">
    <property type="entry name" value="Class I glutamine amidotransferase-like"/>
    <property type="match status" value="1"/>
</dbReference>
<evidence type="ECO:0000313" key="2">
    <source>
        <dbReference type="EMBL" id="RKN44779.1"/>
    </source>
</evidence>
<proteinExistence type="predicted"/>
<reference evidence="2 3" key="1">
    <citation type="journal article" date="2014" name="Int. J. Syst. Evol. Microbiol.">
        <title>Streptomyces hoynatensis sp. nov., isolated from deep marine sediment.</title>
        <authorList>
            <person name="Veyisoglu A."/>
            <person name="Sahin N."/>
        </authorList>
    </citation>
    <scope>NUCLEOTIDE SEQUENCE [LARGE SCALE GENOMIC DNA]</scope>
    <source>
        <strain evidence="2 3">KCTC 29097</strain>
    </source>
</reference>
<comment type="caution">
    <text evidence="2">The sequence shown here is derived from an EMBL/GenBank/DDBJ whole genome shotgun (WGS) entry which is preliminary data.</text>
</comment>
<feature type="domain" description="ThuA-like" evidence="1">
    <location>
        <begin position="58"/>
        <end position="224"/>
    </location>
</feature>
<sequence>MTHVNAARAIRATVWAEDLPRDPAVQAAYPAGLHTAIADGLTERGLAARTSGPGEPEQGLGGELLAGTDVLFWWAHARHEEVSDAAVARVRDRVLSGMGLVLLHSAMESKIFRALLGTSGRIGGWRHGDREAVWTVDPTHPIAAGVPQPILLREHEMYCEPFDVPTPDELVFVSGFAGGEVFRSGLAYRRGLGRLFYFSPGHESCPVYHREDIRTVLANAARWAAGERQGASAEAPAPWPSLRRAPGWYAR</sequence>
<accession>A0A3A9Z9F9</accession>